<evidence type="ECO:0000313" key="3">
    <source>
        <dbReference type="Proteomes" id="UP001229355"/>
    </source>
</evidence>
<dbReference type="SUPFAM" id="SSF160631">
    <property type="entry name" value="SMI1/KNR4-like"/>
    <property type="match status" value="1"/>
</dbReference>
<dbReference type="InterPro" id="IPR037883">
    <property type="entry name" value="Knr4/Smi1-like_sf"/>
</dbReference>
<dbReference type="RefSeq" id="WP_280661794.1">
    <property type="nucleotide sequence ID" value="NZ_CP120374.1"/>
</dbReference>
<organism evidence="2 3">
    <name type="scientific">Sinorhizobium garamanticum</name>
    <dbReference type="NCBI Taxonomy" id="680247"/>
    <lineage>
        <taxon>Bacteria</taxon>
        <taxon>Pseudomonadati</taxon>
        <taxon>Pseudomonadota</taxon>
        <taxon>Alphaproteobacteria</taxon>
        <taxon>Hyphomicrobiales</taxon>
        <taxon>Rhizobiaceae</taxon>
        <taxon>Sinorhizobium/Ensifer group</taxon>
        <taxon>Sinorhizobium</taxon>
    </lineage>
</organism>
<protein>
    <submittedName>
        <fullName evidence="2">SMI1/KNR4 family protein</fullName>
    </submittedName>
</protein>
<reference evidence="2 3" key="1">
    <citation type="submission" date="2023-03" db="EMBL/GenBank/DDBJ databases">
        <authorList>
            <person name="Kaur S."/>
            <person name="Espinosa-Saiz D."/>
            <person name="Velazquez E."/>
            <person name="Menendez E."/>
            <person name="diCenzo G.C."/>
        </authorList>
    </citation>
    <scope>NUCLEOTIDE SEQUENCE [LARGE SCALE GENOMIC DNA]</scope>
    <source>
        <strain evidence="2 3">LMG 24692</strain>
    </source>
</reference>
<name>A0ABY8DG00_9HYPH</name>
<keyword evidence="3" id="KW-1185">Reference proteome</keyword>
<dbReference type="Proteomes" id="UP001229355">
    <property type="component" value="Chromosome 2"/>
</dbReference>
<dbReference type="Pfam" id="PF09346">
    <property type="entry name" value="SMI1_KNR4"/>
    <property type="match status" value="1"/>
</dbReference>
<dbReference type="EMBL" id="CP120374">
    <property type="protein sequence ID" value="WEX89823.1"/>
    <property type="molecule type" value="Genomic_DNA"/>
</dbReference>
<feature type="domain" description="Knr4/Smi1-like" evidence="1">
    <location>
        <begin position="4"/>
        <end position="110"/>
    </location>
</feature>
<evidence type="ECO:0000259" key="1">
    <source>
        <dbReference type="Pfam" id="PF09346"/>
    </source>
</evidence>
<evidence type="ECO:0000313" key="2">
    <source>
        <dbReference type="EMBL" id="WEX89823.1"/>
    </source>
</evidence>
<accession>A0ABY8DG00</accession>
<proteinExistence type="predicted"/>
<gene>
    <name evidence="2" type="ORF">PZN02_005146</name>
</gene>
<sequence>MTFPVSEDKIIAAETALGRRLPRELRTRLQNLNGGALVAAGDDWILHPVRDNSDQKRISRTANDVILETKAAREWRGFPADGIAIASNGTGDRLVLVPESDNVFLWNHETVTLSSVIVEWS</sequence>
<dbReference type="Gene3D" id="3.40.1580.10">
    <property type="entry name" value="SMI1/KNR4-like"/>
    <property type="match status" value="1"/>
</dbReference>
<dbReference type="InterPro" id="IPR018958">
    <property type="entry name" value="Knr4/Smi1-like_dom"/>
</dbReference>